<dbReference type="EMBL" id="JACCHL010000001">
    <property type="protein sequence ID" value="NYH55539.1"/>
    <property type="molecule type" value="Genomic_DNA"/>
</dbReference>
<gene>
    <name evidence="1" type="ORF">HNR06_005128</name>
</gene>
<organism evidence="1 2">
    <name type="scientific">Nocardiopsis sinuspersici</name>
    <dbReference type="NCBI Taxonomy" id="501010"/>
    <lineage>
        <taxon>Bacteria</taxon>
        <taxon>Bacillati</taxon>
        <taxon>Actinomycetota</taxon>
        <taxon>Actinomycetes</taxon>
        <taxon>Streptosporangiales</taxon>
        <taxon>Nocardiopsidaceae</taxon>
        <taxon>Nocardiopsis</taxon>
    </lineage>
</organism>
<proteinExistence type="predicted"/>
<evidence type="ECO:0000313" key="2">
    <source>
        <dbReference type="Proteomes" id="UP000584931"/>
    </source>
</evidence>
<dbReference type="RefSeq" id="WP_179811566.1">
    <property type="nucleotide sequence ID" value="NZ_JACCHL010000001.1"/>
</dbReference>
<dbReference type="Proteomes" id="UP000584931">
    <property type="component" value="Unassembled WGS sequence"/>
</dbReference>
<protein>
    <submittedName>
        <fullName evidence="1">Uncharacterized protein</fullName>
    </submittedName>
</protein>
<reference evidence="1 2" key="1">
    <citation type="submission" date="2020-07" db="EMBL/GenBank/DDBJ databases">
        <title>Sequencing the genomes of 1000 actinobacteria strains.</title>
        <authorList>
            <person name="Klenk H.-P."/>
        </authorList>
    </citation>
    <scope>NUCLEOTIDE SEQUENCE [LARGE SCALE GENOMIC DNA]</scope>
    <source>
        <strain evidence="1 2">DSM 45278</strain>
    </source>
</reference>
<evidence type="ECO:0000313" key="1">
    <source>
        <dbReference type="EMBL" id="NYH55539.1"/>
    </source>
</evidence>
<comment type="caution">
    <text evidence="1">The sequence shown here is derived from an EMBL/GenBank/DDBJ whole genome shotgun (WGS) entry which is preliminary data.</text>
</comment>
<dbReference type="AlphaFoldDB" id="A0A7Y9XGS3"/>
<name>A0A7Y9XGS3_9ACTN</name>
<accession>A0A7Y9XGS3</accession>
<sequence length="776" mass="83813">MDNPTPRQVGPGYAVGRMAKALTTALTHEDPRVREAAHRRVDSWERVVTGMREGTLSVGSRTPVRGLPAWVTPEVVHGGFATGLPAAGGPLRPHEEEAARRLGLPAERAALYAHHLTEEGLAELTALLDGGGYEVDLPEQAALLTVAWLLRAGDTAGALRLLSAIDPLADTLCLTPRPAPRQDLPANTVFRETVGDARRALERRARRDPATVRSKVQQEALAVWNPFADRLLSHWLETYRDGRVDAQRPPGWTERGAALLAEYERLAAEHTLCTKHRRPKENLAILLAALREAVTPGGGTGREGGRGTELTPRRLGLLQHAAESMVARRGLPGSDRHTLLRTGQAEHAARPTHDVLAALLSARLAPMPQNSGAPGMEEALVPTLRREADDFAVPEGYPIPDSLSGVARRATAAPLDDLVELGVVPSAEVMAEIVPALTAAAEAASADDPALARLVAAHHRAFGRRRSLLLLDLASQVRANELPWVQELLPHRAGPGARREAVSRLLPELGASVLAHFPGTIVPNPMVRELDGLSRAAGLGLPFVEELAADIFTGEFVPKFPRAAKIAAELLEDGLYARYYGIDYTEVLALPEERPLSGHVVTPFARLCRERAGNPRGGVASSGTVIEQAQILTTHNLATLVGAGARPECGWAELARRAHALTVRTVERLPLVHPPLPHVKNAAFSWRQTVFYLSLCPEREQREATAWMEGLAPGQPHHTRERLAPVLAGLRQVVDGGPLREEVPGGARRFLGWSAGPHWMLQIAPRVSTRSRGSWG</sequence>